<evidence type="ECO:0000313" key="2">
    <source>
        <dbReference type="EMBL" id="KZN96074.1"/>
    </source>
</evidence>
<keyword evidence="3" id="KW-1185">Reference proteome</keyword>
<dbReference type="Proteomes" id="UP000076476">
    <property type="component" value="Unassembled WGS sequence"/>
</dbReference>
<protein>
    <submittedName>
        <fullName evidence="2">Uncharacterized protein</fullName>
    </submittedName>
</protein>
<accession>A0A165XIQ8</accession>
<feature type="transmembrane region" description="Helical" evidence="1">
    <location>
        <begin position="33"/>
        <end position="54"/>
    </location>
</feature>
<comment type="caution">
    <text evidence="2">The sequence shown here is derived from an EMBL/GenBank/DDBJ whole genome shotgun (WGS) entry which is preliminary data.</text>
</comment>
<gene>
    <name evidence="2" type="ORF">AZI98_10510</name>
</gene>
<reference evidence="2 3" key="1">
    <citation type="submission" date="2016-04" db="EMBL/GenBank/DDBJ databases">
        <title>Draft genome sequence of Aeribacillus pallidus 8m3 from petroleum reservoir.</title>
        <authorList>
            <person name="Poltaraus A.B."/>
            <person name="Nazina T.N."/>
            <person name="Tourova T.P."/>
            <person name="Malakho S.M."/>
            <person name="Korshunova A.V."/>
            <person name="Sokolova D.S."/>
        </authorList>
    </citation>
    <scope>NUCLEOTIDE SEQUENCE [LARGE SCALE GENOMIC DNA]</scope>
    <source>
        <strain evidence="2 3">8m3</strain>
    </source>
</reference>
<evidence type="ECO:0000256" key="1">
    <source>
        <dbReference type="SAM" id="Phobius"/>
    </source>
</evidence>
<dbReference type="EMBL" id="LWBR01000027">
    <property type="protein sequence ID" value="KZN96074.1"/>
    <property type="molecule type" value="Genomic_DNA"/>
</dbReference>
<sequence>MNIPEFFTSVHRFSKYALEKVFKKRLSQNYIEIFHLLLTFLQFHFAACFSVHFFHQLLRIFLFTSCAPEVAIFLQSFYLRSSFVDIRGMAMGGNRHITCNLNNKCLDLYETSWKNI</sequence>
<organism evidence="2 3">
    <name type="scientific">Aeribacillus pallidus</name>
    <dbReference type="NCBI Taxonomy" id="33936"/>
    <lineage>
        <taxon>Bacteria</taxon>
        <taxon>Bacillati</taxon>
        <taxon>Bacillota</taxon>
        <taxon>Bacilli</taxon>
        <taxon>Bacillales</taxon>
        <taxon>Bacillaceae</taxon>
        <taxon>Aeribacillus</taxon>
    </lineage>
</organism>
<proteinExistence type="predicted"/>
<name>A0A165XIQ8_9BACI</name>
<keyword evidence="1" id="KW-0812">Transmembrane</keyword>
<evidence type="ECO:0000313" key="3">
    <source>
        <dbReference type="Proteomes" id="UP000076476"/>
    </source>
</evidence>
<keyword evidence="1" id="KW-1133">Transmembrane helix</keyword>
<feature type="transmembrane region" description="Helical" evidence="1">
    <location>
        <begin position="60"/>
        <end position="79"/>
    </location>
</feature>
<dbReference type="AlphaFoldDB" id="A0A165XIQ8"/>
<keyword evidence="1" id="KW-0472">Membrane</keyword>